<proteinExistence type="inferred from homology"/>
<evidence type="ECO:0000256" key="1">
    <source>
        <dbReference type="ARBA" id="ARBA00004240"/>
    </source>
</evidence>
<keyword evidence="7" id="KW-0256">Endoplasmic reticulum</keyword>
<evidence type="ECO:0000259" key="14">
    <source>
        <dbReference type="Pfam" id="PF12931"/>
    </source>
</evidence>
<feature type="repeat" description="WD" evidence="12">
    <location>
        <begin position="168"/>
        <end position="210"/>
    </location>
</feature>
<evidence type="ECO:0000313" key="16">
    <source>
        <dbReference type="Proteomes" id="UP000639772"/>
    </source>
</evidence>
<evidence type="ECO:0000256" key="9">
    <source>
        <dbReference type="ARBA" id="ARBA00022927"/>
    </source>
</evidence>
<dbReference type="Gene3D" id="2.130.10.10">
    <property type="entry name" value="YVTN repeat-like/Quinoprotein amine dehydrogenase"/>
    <property type="match status" value="1"/>
</dbReference>
<dbReference type="InterPro" id="IPR015943">
    <property type="entry name" value="WD40/YVTN_repeat-like_dom_sf"/>
</dbReference>
<keyword evidence="8" id="KW-0931">ER-Golgi transport</keyword>
<evidence type="ECO:0000256" key="10">
    <source>
        <dbReference type="ARBA" id="ARBA00023034"/>
    </source>
</evidence>
<dbReference type="Gene3D" id="1.20.940.10">
    <property type="entry name" value="Functional domain of the splicing factor Prp18"/>
    <property type="match status" value="1"/>
</dbReference>
<comment type="similarity">
    <text evidence="3">Belongs to the WD repeat SEC31 family.</text>
</comment>
<evidence type="ECO:0000256" key="8">
    <source>
        <dbReference type="ARBA" id="ARBA00022892"/>
    </source>
</evidence>
<dbReference type="Gene3D" id="1.25.40.1030">
    <property type="match status" value="1"/>
</dbReference>
<feature type="compositionally biased region" description="Basic and acidic residues" evidence="13">
    <location>
        <begin position="529"/>
        <end position="544"/>
    </location>
</feature>
<sequence>MACIKSAPRSAVVAFAPEAPYLAAGTMAGAVDLSFSSSANVEIFKLDFQSDSQELPVVGTCPSSDRFNRLSWGKPKSESSEYSLGLIAGGLGDGTISVWNPLKLIGSKDFDGAFVARLEKHTGPVRGLEFNPHEPKLLASGADEGELCIWDLEKPPEPKLFPSLRSAGSGAQTEISFVSWNPKFQHILASTSYNGITVVWDLRQQKPVTSFSDSSRRRGSVLQWNPDVSTQLIVASDDDNSPSLRVWDVRKTISPLREFVGHTKGVIAMSWCPYDSSLLLTCAKDNRTICWDVITGEMQCELPASTNWNFDIHWYPKIPGIIAASSFDVKLGIYNIEACNKLAVSVGDIVSPARLRAPKWLKCPAGVSFGFGGKLVTFQHGQTAPGSPSFSEIHVHNLVTEDNLVRRSTEFEIAIRNGERNSLRALCEQKTQDALSDDDKEVWAFLKVMFEEDGTARTKLLSHLGFRVPTEQFEVSPDELGKELTDTIGFDDNSRKGKLFEVDGAPFNMDNGDDFFNNLQSADDTPLIEEKEPSDEKQSPRETETAPDDSDSSIDDAIQRALVVGDYKEAVHLCITAKRLADALVIAHVCGPSLWEGVRDKYLQNSISPYLKIVAAMVNNDLMALVNTRPLNSWKETLALLCTFAQKEEWTVLCDTLGSRLLTAGNTLAATLCYICAGNIDKIVEIWSYSLKGEQDGRSYVDLLQDLMEKTIMLALASGQKQLSASLSKLVENYAELLASQGLLSTAMEYLKLLGSEDSVNELAILRDRIALSMEERASKSLSFEESLPKHDPIYTTGGAAVGAVKGSVLDHQDNLQLQQQHNIPNPQYGDGYQRTLGTYGGYPQVPPLQTGQQYPTYTNPVQFQPTQTLIPSQVNVLPQKNIVQPTAPPQHVPGIFVPANPPVLKNADGYVQPPTLGNHLYQGVSNQNYQPGPSGPAPGIGAPQLRPFPGHRFPQPGTSPVGTGLMPVNRPTFGPNASLNPVQPSSPTQQAQQSVVAPPTPPPTVQTVDTSKVPADLQPVIGTLTRLYHETSEALGGQRAIPAKKREIEDNSRKIGALFVKLNSGDISPNASSKLRQLCQALDAGDFSAALHIQVLLTTSDWDECNFWLAALKRMIKTRQNVRI</sequence>
<dbReference type="GO" id="GO:0090110">
    <property type="term" value="P:COPII-coated vesicle cargo loading"/>
    <property type="evidence" value="ECO:0007669"/>
    <property type="project" value="TreeGrafter"/>
</dbReference>
<dbReference type="InterPro" id="IPR001680">
    <property type="entry name" value="WD40_rpt"/>
</dbReference>
<evidence type="ECO:0000256" key="4">
    <source>
        <dbReference type="ARBA" id="ARBA00022448"/>
    </source>
</evidence>
<evidence type="ECO:0000256" key="2">
    <source>
        <dbReference type="ARBA" id="ARBA00004555"/>
    </source>
</evidence>
<feature type="compositionally biased region" description="Low complexity" evidence="13">
    <location>
        <begin position="982"/>
        <end position="998"/>
    </location>
</feature>
<dbReference type="PROSITE" id="PS50082">
    <property type="entry name" value="WD_REPEATS_2"/>
    <property type="match status" value="3"/>
</dbReference>
<protein>
    <recommendedName>
        <fullName evidence="14">Sec16 Sec23-binding domain-containing protein</fullName>
    </recommendedName>
</protein>
<evidence type="ECO:0000256" key="13">
    <source>
        <dbReference type="SAM" id="MobiDB-lite"/>
    </source>
</evidence>
<feature type="domain" description="Sec16 Sec23-binding" evidence="14">
    <location>
        <begin position="558"/>
        <end position="753"/>
    </location>
</feature>
<dbReference type="EMBL" id="JADCNM010000001">
    <property type="protein sequence ID" value="KAG0501144.1"/>
    <property type="molecule type" value="Genomic_DNA"/>
</dbReference>
<dbReference type="FunFam" id="1.20.940.10:FF:000003">
    <property type="entry name" value="Protein transport protein SEC31 homolog B"/>
    <property type="match status" value="1"/>
</dbReference>
<name>A0A835VHS4_VANPL</name>
<dbReference type="GO" id="GO:0015031">
    <property type="term" value="P:protein transport"/>
    <property type="evidence" value="ECO:0007669"/>
    <property type="project" value="UniProtKB-KW"/>
</dbReference>
<accession>A0A835VHS4</accession>
<dbReference type="Pfam" id="PF12931">
    <property type="entry name" value="TPR_Sec16"/>
    <property type="match status" value="1"/>
</dbReference>
<organism evidence="15 16">
    <name type="scientific">Vanilla planifolia</name>
    <name type="common">Vanilla</name>
    <dbReference type="NCBI Taxonomy" id="51239"/>
    <lineage>
        <taxon>Eukaryota</taxon>
        <taxon>Viridiplantae</taxon>
        <taxon>Streptophyta</taxon>
        <taxon>Embryophyta</taxon>
        <taxon>Tracheophyta</taxon>
        <taxon>Spermatophyta</taxon>
        <taxon>Magnoliopsida</taxon>
        <taxon>Liliopsida</taxon>
        <taxon>Asparagales</taxon>
        <taxon>Orchidaceae</taxon>
        <taxon>Vanilloideae</taxon>
        <taxon>Vanilleae</taxon>
        <taxon>Vanilla</taxon>
    </lineage>
</organism>
<dbReference type="SUPFAM" id="SSF50978">
    <property type="entry name" value="WD40 repeat-like"/>
    <property type="match status" value="1"/>
</dbReference>
<evidence type="ECO:0000256" key="7">
    <source>
        <dbReference type="ARBA" id="ARBA00022824"/>
    </source>
</evidence>
<evidence type="ECO:0000256" key="3">
    <source>
        <dbReference type="ARBA" id="ARBA00009358"/>
    </source>
</evidence>
<comment type="caution">
    <text evidence="15">The sequence shown here is derived from an EMBL/GenBank/DDBJ whole genome shotgun (WGS) entry which is preliminary data.</text>
</comment>
<dbReference type="OrthoDB" id="542917at2759"/>
<keyword evidence="9" id="KW-0653">Protein transport</keyword>
<comment type="subcellular location">
    <subcellularLocation>
        <location evidence="1">Endoplasmic reticulum</location>
    </subcellularLocation>
    <subcellularLocation>
        <location evidence="2">Golgi apparatus</location>
    </subcellularLocation>
</comment>
<dbReference type="FunFam" id="2.130.10.10:FF:000295">
    <property type="entry name" value="Protein transport protein SEC31 homolog B"/>
    <property type="match status" value="1"/>
</dbReference>
<dbReference type="GO" id="GO:0007029">
    <property type="term" value="P:endoplasmic reticulum organization"/>
    <property type="evidence" value="ECO:0007669"/>
    <property type="project" value="TreeGrafter"/>
</dbReference>
<feature type="region of interest" description="Disordered" evidence="13">
    <location>
        <begin position="529"/>
        <end position="553"/>
    </location>
</feature>
<dbReference type="GO" id="GO:0030127">
    <property type="term" value="C:COPII vesicle coat"/>
    <property type="evidence" value="ECO:0007669"/>
    <property type="project" value="TreeGrafter"/>
</dbReference>
<keyword evidence="5 12" id="KW-0853">WD repeat</keyword>
<dbReference type="Proteomes" id="UP000639772">
    <property type="component" value="Chromosome 1"/>
</dbReference>
<dbReference type="GO" id="GO:0005198">
    <property type="term" value="F:structural molecule activity"/>
    <property type="evidence" value="ECO:0007669"/>
    <property type="project" value="TreeGrafter"/>
</dbReference>
<dbReference type="PANTHER" id="PTHR13923:SF11">
    <property type="entry name" value="SECRETORY 31, ISOFORM D"/>
    <property type="match status" value="1"/>
</dbReference>
<feature type="repeat" description="WD" evidence="12">
    <location>
        <begin position="259"/>
        <end position="301"/>
    </location>
</feature>
<keyword evidence="10" id="KW-0333">Golgi apparatus</keyword>
<comment type="function">
    <text evidence="11">Required for protein transport from the endoplasmic reticulum to the Golgi apparatus.</text>
</comment>
<dbReference type="GO" id="GO:0070971">
    <property type="term" value="C:endoplasmic reticulum exit site"/>
    <property type="evidence" value="ECO:0007669"/>
    <property type="project" value="TreeGrafter"/>
</dbReference>
<gene>
    <name evidence="15" type="ORF">HPP92_001216</name>
</gene>
<evidence type="ECO:0000256" key="12">
    <source>
        <dbReference type="PROSITE-ProRule" id="PRU00221"/>
    </source>
</evidence>
<dbReference type="SMART" id="SM00320">
    <property type="entry name" value="WD40"/>
    <property type="match status" value="6"/>
</dbReference>
<dbReference type="FunFam" id="1.25.40.1030:FF:000004">
    <property type="entry name" value="Protein transport protein SEC31 homolog B"/>
    <property type="match status" value="1"/>
</dbReference>
<dbReference type="GO" id="GO:0005794">
    <property type="term" value="C:Golgi apparatus"/>
    <property type="evidence" value="ECO:0007669"/>
    <property type="project" value="UniProtKB-SubCell"/>
</dbReference>
<feature type="region of interest" description="Disordered" evidence="13">
    <location>
        <begin position="925"/>
        <end position="1010"/>
    </location>
</feature>
<evidence type="ECO:0000313" key="15">
    <source>
        <dbReference type="EMBL" id="KAG0501144.1"/>
    </source>
</evidence>
<dbReference type="PANTHER" id="PTHR13923">
    <property type="entry name" value="SEC31-RELATED PROTEIN"/>
    <property type="match status" value="1"/>
</dbReference>
<evidence type="ECO:0000256" key="6">
    <source>
        <dbReference type="ARBA" id="ARBA00022737"/>
    </source>
</evidence>
<dbReference type="InterPro" id="IPR040251">
    <property type="entry name" value="SEC31-like"/>
</dbReference>
<keyword evidence="4" id="KW-0813">Transport</keyword>
<evidence type="ECO:0000256" key="5">
    <source>
        <dbReference type="ARBA" id="ARBA00022574"/>
    </source>
</evidence>
<dbReference type="AlphaFoldDB" id="A0A835VHS4"/>
<feature type="repeat" description="WD" evidence="12">
    <location>
        <begin position="118"/>
        <end position="153"/>
    </location>
</feature>
<reference evidence="15 16" key="1">
    <citation type="journal article" date="2020" name="Nat. Food">
        <title>A phased Vanilla planifolia genome enables genetic improvement of flavour and production.</title>
        <authorList>
            <person name="Hasing T."/>
            <person name="Tang H."/>
            <person name="Brym M."/>
            <person name="Khazi F."/>
            <person name="Huang T."/>
            <person name="Chambers A.H."/>
        </authorList>
    </citation>
    <scope>NUCLEOTIDE SEQUENCE [LARGE SCALE GENOMIC DNA]</scope>
    <source>
        <tissue evidence="15">Leaf</tissue>
    </source>
</reference>
<dbReference type="InterPro" id="IPR036322">
    <property type="entry name" value="WD40_repeat_dom_sf"/>
</dbReference>
<dbReference type="PROSITE" id="PS50294">
    <property type="entry name" value="WD_REPEATS_REGION"/>
    <property type="match status" value="1"/>
</dbReference>
<dbReference type="Pfam" id="PF00400">
    <property type="entry name" value="WD40"/>
    <property type="match status" value="2"/>
</dbReference>
<dbReference type="InterPro" id="IPR024298">
    <property type="entry name" value="Sec16_Sec23-bd"/>
</dbReference>
<evidence type="ECO:0000256" key="11">
    <source>
        <dbReference type="ARBA" id="ARBA00060100"/>
    </source>
</evidence>
<keyword evidence="6" id="KW-0677">Repeat</keyword>